<evidence type="ECO:0000313" key="2">
    <source>
        <dbReference type="EMBL" id="TDE18495.1"/>
    </source>
</evidence>
<keyword evidence="1" id="KW-1133">Transmembrane helix</keyword>
<reference evidence="2 3" key="1">
    <citation type="submission" date="2019-03" db="EMBL/GenBank/DDBJ databases">
        <title>Dyadobacter AR-3-6 sp. nov., isolated from arctic soil.</title>
        <authorList>
            <person name="Chaudhary D.K."/>
        </authorList>
    </citation>
    <scope>NUCLEOTIDE SEQUENCE [LARGE SCALE GENOMIC DNA]</scope>
    <source>
        <strain evidence="2 3">AR-3-6</strain>
    </source>
</reference>
<dbReference type="OrthoDB" id="4540541at2"/>
<evidence type="ECO:0000256" key="1">
    <source>
        <dbReference type="SAM" id="Phobius"/>
    </source>
</evidence>
<keyword evidence="1" id="KW-0812">Transmembrane</keyword>
<feature type="transmembrane region" description="Helical" evidence="1">
    <location>
        <begin position="113"/>
        <end position="133"/>
    </location>
</feature>
<keyword evidence="1" id="KW-0472">Membrane</keyword>
<keyword evidence="3" id="KW-1185">Reference proteome</keyword>
<feature type="transmembrane region" description="Helical" evidence="1">
    <location>
        <begin position="73"/>
        <end position="93"/>
    </location>
</feature>
<feature type="transmembrane region" description="Helical" evidence="1">
    <location>
        <begin position="41"/>
        <end position="61"/>
    </location>
</feature>
<dbReference type="InterPro" id="IPR009793">
    <property type="entry name" value="DUF1361"/>
</dbReference>
<dbReference type="EMBL" id="SMFL01000001">
    <property type="protein sequence ID" value="TDE18495.1"/>
    <property type="molecule type" value="Genomic_DNA"/>
</dbReference>
<name>A0A4R5E2E1_9BACT</name>
<evidence type="ECO:0000313" key="3">
    <source>
        <dbReference type="Proteomes" id="UP000294850"/>
    </source>
</evidence>
<sequence>MEIKKLSTYLQSNQKIALLAVVSSSAMALLVFRFAGTQNLGFLFMVWNLFLAWVPLVFIKWVWEQEKARRTPFILLLIYLVIWLLFFPNAPYVVTDIKHLRGVSENMIWYDTLMLFLFAASGFLTGLYSIRIVHRIISRRRNQLLAWLAIGGSMILSGFGIFLGRYGRWNSWDVLTQPGALVRGIYHSMQDPLAIKHTLAFSFVLMLLYFAFHFFAELKEHEPSHKYS</sequence>
<dbReference type="RefSeq" id="WP_131956455.1">
    <property type="nucleotide sequence ID" value="NZ_SMFL01000001.1"/>
</dbReference>
<accession>A0A4R5E2E1</accession>
<gene>
    <name evidence="2" type="ORF">E0F88_02865</name>
</gene>
<organism evidence="2 3">
    <name type="scientific">Dyadobacter psychrotolerans</name>
    <dbReference type="NCBI Taxonomy" id="2541721"/>
    <lineage>
        <taxon>Bacteria</taxon>
        <taxon>Pseudomonadati</taxon>
        <taxon>Bacteroidota</taxon>
        <taxon>Cytophagia</taxon>
        <taxon>Cytophagales</taxon>
        <taxon>Spirosomataceae</taxon>
        <taxon>Dyadobacter</taxon>
    </lineage>
</organism>
<dbReference type="AlphaFoldDB" id="A0A4R5E2E1"/>
<protein>
    <submittedName>
        <fullName evidence="2">DUF1361 domain-containing protein</fullName>
    </submittedName>
</protein>
<dbReference type="Proteomes" id="UP000294850">
    <property type="component" value="Unassembled WGS sequence"/>
</dbReference>
<proteinExistence type="predicted"/>
<feature type="transmembrane region" description="Helical" evidence="1">
    <location>
        <begin position="145"/>
        <end position="166"/>
    </location>
</feature>
<feature type="transmembrane region" description="Helical" evidence="1">
    <location>
        <begin position="198"/>
        <end position="216"/>
    </location>
</feature>
<comment type="caution">
    <text evidence="2">The sequence shown here is derived from an EMBL/GenBank/DDBJ whole genome shotgun (WGS) entry which is preliminary data.</text>
</comment>
<feature type="transmembrane region" description="Helical" evidence="1">
    <location>
        <begin position="16"/>
        <end position="35"/>
    </location>
</feature>
<dbReference type="Pfam" id="PF07099">
    <property type="entry name" value="DUF1361"/>
    <property type="match status" value="1"/>
</dbReference>